<name>A0A6S7C4R1_9BURK</name>
<dbReference type="Gene3D" id="3.30.70.1400">
    <property type="entry name" value="Aminomethyltransferase beta-barrel domains"/>
    <property type="match status" value="1"/>
</dbReference>
<sequence length="379" mass="39593">MDRAALSRQNQGRSVSRTPLPRAGMDLPKRERSYHQALDDYSRAHAAMHAFFSSIPARAEGCAQCAPLEDFAVVGASGADALTFLHGQLTQDVTGLPADAARLAGYCTAKGRLLATLVMWRGADAAEDAPQLYALVRQDLAAALVKRLSMFILRAKARLAPTALHAAGVQAEPAQLAALEAAAGALPRAPWQRAELPSGTWIAAPAAGAALRWWWIASDAQLAAAAPLAAVLGRAPAGQWHAADLAAGIPWITSPTQDVFIPQTVNLDLIQGVSFTKGCYPGQEVVARSHYRGTVKRRMAYGTLAGADADGAPLAGQDVFDATQPGEPVGRIVDAARADGKVAVLFETTLAALPQGDLRLGAADGPRIAAAPLPYAITP</sequence>
<feature type="compositionally biased region" description="Polar residues" evidence="1">
    <location>
        <begin position="7"/>
        <end position="17"/>
    </location>
</feature>
<evidence type="ECO:0000256" key="1">
    <source>
        <dbReference type="SAM" id="MobiDB-lite"/>
    </source>
</evidence>
<dbReference type="EMBL" id="CADIKZ010000001">
    <property type="protein sequence ID" value="CAB3830471.1"/>
    <property type="molecule type" value="Genomic_DNA"/>
</dbReference>
<keyword evidence="3" id="KW-1185">Reference proteome</keyword>
<dbReference type="Gene3D" id="2.40.30.160">
    <property type="match status" value="1"/>
</dbReference>
<dbReference type="InterPro" id="IPR017703">
    <property type="entry name" value="YgfZ/GCV_T_CS"/>
</dbReference>
<dbReference type="PANTHER" id="PTHR22602">
    <property type="entry name" value="TRANSFERASE CAF17, MITOCHONDRIAL-RELATED"/>
    <property type="match status" value="1"/>
</dbReference>
<dbReference type="PANTHER" id="PTHR22602:SF0">
    <property type="entry name" value="TRANSFERASE CAF17, MITOCHONDRIAL-RELATED"/>
    <property type="match status" value="1"/>
</dbReference>
<gene>
    <name evidence="2" type="primary">ygfZ</name>
    <name evidence="2" type="ORF">LMG26788_00742</name>
</gene>
<accession>A0A6S7C4R1</accession>
<dbReference type="GO" id="GO:0016226">
    <property type="term" value="P:iron-sulfur cluster assembly"/>
    <property type="evidence" value="ECO:0007669"/>
    <property type="project" value="TreeGrafter"/>
</dbReference>
<dbReference type="NCBIfam" id="TIGR03317">
    <property type="entry name" value="ygfZ_signature"/>
    <property type="match status" value="1"/>
</dbReference>
<protein>
    <submittedName>
        <fullName evidence="2">tRNA-modifying protein YgfZ</fullName>
    </submittedName>
</protein>
<dbReference type="InterPro" id="IPR045179">
    <property type="entry name" value="YgfZ/GcvT"/>
</dbReference>
<evidence type="ECO:0000313" key="3">
    <source>
        <dbReference type="Proteomes" id="UP000494203"/>
    </source>
</evidence>
<proteinExistence type="predicted"/>
<feature type="region of interest" description="Disordered" evidence="1">
    <location>
        <begin position="1"/>
        <end position="29"/>
    </location>
</feature>
<reference evidence="2 3" key="1">
    <citation type="submission" date="2020-04" db="EMBL/GenBank/DDBJ databases">
        <authorList>
            <person name="De Canck E."/>
        </authorList>
    </citation>
    <scope>NUCLEOTIDE SEQUENCE [LARGE SCALE GENOMIC DNA]</scope>
    <source>
        <strain evidence="2 3">LMG 26788</strain>
    </source>
</reference>
<dbReference type="Gene3D" id="3.30.70.1630">
    <property type="match status" value="1"/>
</dbReference>
<evidence type="ECO:0000313" key="2">
    <source>
        <dbReference type="EMBL" id="CAB3830471.1"/>
    </source>
</evidence>
<dbReference type="SUPFAM" id="SSF103025">
    <property type="entry name" value="Folate-binding domain"/>
    <property type="match status" value="1"/>
</dbReference>
<dbReference type="AlphaFoldDB" id="A0A6S7C4R1"/>
<organism evidence="2 3">
    <name type="scientific">Achromobacter pulmonis</name>
    <dbReference type="NCBI Taxonomy" id="1389932"/>
    <lineage>
        <taxon>Bacteria</taxon>
        <taxon>Pseudomonadati</taxon>
        <taxon>Pseudomonadota</taxon>
        <taxon>Betaproteobacteria</taxon>
        <taxon>Burkholderiales</taxon>
        <taxon>Alcaligenaceae</taxon>
        <taxon>Achromobacter</taxon>
    </lineage>
</organism>
<dbReference type="Proteomes" id="UP000494203">
    <property type="component" value="Unassembled WGS sequence"/>
</dbReference>